<dbReference type="BioCyc" id="PSP1104324:GJSN-1648-MONOMER"/>
<protein>
    <submittedName>
        <fullName evidence="1">Uncharacterized protein</fullName>
    </submittedName>
</protein>
<proteinExistence type="predicted"/>
<dbReference type="STRING" id="1104324.P186_1679"/>
<evidence type="ECO:0000313" key="2">
    <source>
        <dbReference type="Proteomes" id="UP000005867"/>
    </source>
</evidence>
<dbReference type="Proteomes" id="UP000005867">
    <property type="component" value="Chromosome"/>
</dbReference>
<organism evidence="1 2">
    <name type="scientific">Pyrobaculum ferrireducens</name>
    <dbReference type="NCBI Taxonomy" id="1104324"/>
    <lineage>
        <taxon>Archaea</taxon>
        <taxon>Thermoproteota</taxon>
        <taxon>Thermoprotei</taxon>
        <taxon>Thermoproteales</taxon>
        <taxon>Thermoproteaceae</taxon>
        <taxon>Pyrobaculum</taxon>
    </lineage>
</organism>
<dbReference type="AlphaFoldDB" id="G7VGJ3"/>
<keyword evidence="2" id="KW-1185">Reference proteome</keyword>
<dbReference type="EMBL" id="CP003098">
    <property type="protein sequence ID" value="AET33093.1"/>
    <property type="molecule type" value="Genomic_DNA"/>
</dbReference>
<reference evidence="1 2" key="1">
    <citation type="journal article" date="2012" name="J. Bacteriol.">
        <title>Complete genome sequence of strain 1860, a crenarchaeon of the genus pyrobaculum able to grow with various electron acceptors.</title>
        <authorList>
            <person name="Mardanov A.V."/>
            <person name="Gumerov V.M."/>
            <person name="Slobodkina G.B."/>
            <person name="Beletsky A.V."/>
            <person name="Bonch-Osmolovskaya E.A."/>
            <person name="Ravin N.V."/>
            <person name="Skryabin K.G."/>
        </authorList>
    </citation>
    <scope>NUCLEOTIDE SEQUENCE [LARGE SCALE GENOMIC DNA]</scope>
    <source>
        <strain evidence="1 2">1860</strain>
    </source>
</reference>
<dbReference type="HOGENOM" id="CLU_3338622_0_0_2"/>
<gene>
    <name evidence="1" type="ORF">P186_1679</name>
</gene>
<dbReference type="KEGG" id="pyr:P186_1679"/>
<evidence type="ECO:0000313" key="1">
    <source>
        <dbReference type="EMBL" id="AET33093.1"/>
    </source>
</evidence>
<accession>G7VGJ3</accession>
<sequence>MYVVLKEGIVNSYVAVYTLLPYNLPRQDLVAPDTFLL</sequence>
<name>G7VGJ3_9CREN</name>